<name>A0ABY4BPY7_9FLAO</name>
<dbReference type="Proteomes" id="UP000831460">
    <property type="component" value="Chromosome"/>
</dbReference>
<protein>
    <recommendedName>
        <fullName evidence="3">TonB C-terminal domain-containing protein</fullName>
    </recommendedName>
</protein>
<dbReference type="RefSeq" id="WP_243549856.1">
    <property type="nucleotide sequence ID" value="NZ_CP094532.1"/>
</dbReference>
<organism evidence="1 2">
    <name type="scientific">Chryseobacterium suipulveris</name>
    <dbReference type="NCBI Taxonomy" id="2929800"/>
    <lineage>
        <taxon>Bacteria</taxon>
        <taxon>Pseudomonadati</taxon>
        <taxon>Bacteroidota</taxon>
        <taxon>Flavobacteriia</taxon>
        <taxon>Flavobacteriales</taxon>
        <taxon>Weeksellaceae</taxon>
        <taxon>Chryseobacterium group</taxon>
        <taxon>Chryseobacterium</taxon>
    </lineage>
</organism>
<keyword evidence="2" id="KW-1185">Reference proteome</keyword>
<gene>
    <name evidence="1" type="ORF">MTP09_01100</name>
</gene>
<evidence type="ECO:0000313" key="2">
    <source>
        <dbReference type="Proteomes" id="UP000831460"/>
    </source>
</evidence>
<sequence>MKFTLFIDEKGIAKIVDVSPKVKNQQAMIDDLNYVLRRPNKNWEAARKDDQPVKSFYIYTVNFNTEVYDHD</sequence>
<dbReference type="EMBL" id="CP094532">
    <property type="protein sequence ID" value="UOE41272.1"/>
    <property type="molecule type" value="Genomic_DNA"/>
</dbReference>
<evidence type="ECO:0008006" key="3">
    <source>
        <dbReference type="Google" id="ProtNLM"/>
    </source>
</evidence>
<proteinExistence type="predicted"/>
<evidence type="ECO:0000313" key="1">
    <source>
        <dbReference type="EMBL" id="UOE41272.1"/>
    </source>
</evidence>
<accession>A0ABY4BPY7</accession>
<reference evidence="1 2" key="1">
    <citation type="submission" date="2022-03" db="EMBL/GenBank/DDBJ databases">
        <title>Chryseobacterium sp. isolated from particulate matters in swine house.</title>
        <authorList>
            <person name="Won M."/>
            <person name="Kim S.-J."/>
            <person name="Kwon S.-W."/>
        </authorList>
    </citation>
    <scope>NUCLEOTIDE SEQUENCE [LARGE SCALE GENOMIC DNA]</scope>
    <source>
        <strain evidence="1 2">SC2-2</strain>
    </source>
</reference>